<dbReference type="Proteomes" id="UP000287233">
    <property type="component" value="Chromosome"/>
</dbReference>
<keyword evidence="1" id="KW-0732">Signal</keyword>
<gene>
    <name evidence="3" type="ORF">BIP78_0474</name>
</gene>
<reference evidence="4" key="1">
    <citation type="submission" date="2018-12" db="EMBL/GenBank/DDBJ databases">
        <title>Complete genome sequence of an uncultured bacterium of the candidate phylum Bipolaricaulota.</title>
        <authorList>
            <person name="Kadnikov V.V."/>
            <person name="Mardanov A.V."/>
            <person name="Beletsky A.V."/>
            <person name="Frank Y.A."/>
            <person name="Karnachuk O.V."/>
            <person name="Ravin N.V."/>
        </authorList>
    </citation>
    <scope>NUCLEOTIDE SEQUENCE [LARGE SCALE GENOMIC DNA]</scope>
</reference>
<feature type="chain" id="PRO_5019510787" description="DUF4384 domain-containing protein" evidence="1">
    <location>
        <begin position="21"/>
        <end position="367"/>
    </location>
</feature>
<sequence length="367" mass="39582">MDVRALAGIFVSLFAISSSAQLSDLTVQRLQGAARLASHPLELQVNDGCAHTYYAGQDMVITVRSPLEGFLYLFHFRADGVVTMMLFPCRHFWGDFPLVARANAPLTIPPEGARVSLAIGSPAGRDALLGMVVPVEQTDLVSYFGAYDAREFRYRTGDQEGFALFLARRIDDLRARGVPCAASVCIFQSADAPRAPMGAIALSEDGCNVGAMFQCSSGGLPIGCESIGADLARAERTELPNTSGPGEDAVLLSAGHFFGSLGEGDWHDWYRMRSPHGEGCILWFDPGGLIVDLYLLHDPCGDVLAECLGVTETTAILVPCYAGMECPGLGECFQGGECRFFIRIVWRGGSGNYRLSLLWEQPGRSLP</sequence>
<name>A0A410FTI3_BIPS1</name>
<feature type="signal peptide" evidence="1">
    <location>
        <begin position="1"/>
        <end position="20"/>
    </location>
</feature>
<evidence type="ECO:0000313" key="3">
    <source>
        <dbReference type="EMBL" id="QAA76240.1"/>
    </source>
</evidence>
<feature type="domain" description="DUF4384" evidence="2">
    <location>
        <begin position="52"/>
        <end position="129"/>
    </location>
</feature>
<protein>
    <recommendedName>
        <fullName evidence="2">DUF4384 domain-containing protein</fullName>
    </recommendedName>
</protein>
<dbReference type="KEGG" id="bih:BIP78_0474"/>
<dbReference type="InterPro" id="IPR025493">
    <property type="entry name" value="DUF4384"/>
</dbReference>
<proteinExistence type="predicted"/>
<dbReference type="AlphaFoldDB" id="A0A410FTI3"/>
<dbReference type="Pfam" id="PF14326">
    <property type="entry name" value="DUF4384"/>
    <property type="match status" value="1"/>
</dbReference>
<organism evidence="3 4">
    <name type="scientific">Bipolaricaulis sibiricus</name>
    <dbReference type="NCBI Taxonomy" id="2501609"/>
    <lineage>
        <taxon>Bacteria</taxon>
        <taxon>Candidatus Bipolaricaulota</taxon>
        <taxon>Candidatus Bipolaricaulia</taxon>
        <taxon>Candidatus Bipolaricaulales</taxon>
        <taxon>Candidatus Bipolaricaulaceae</taxon>
        <taxon>Candidatus Bipolaricaulis</taxon>
    </lineage>
</organism>
<accession>A0A410FTI3</accession>
<evidence type="ECO:0000256" key="1">
    <source>
        <dbReference type="SAM" id="SignalP"/>
    </source>
</evidence>
<dbReference type="EMBL" id="CP034928">
    <property type="protein sequence ID" value="QAA76240.1"/>
    <property type="molecule type" value="Genomic_DNA"/>
</dbReference>
<evidence type="ECO:0000313" key="4">
    <source>
        <dbReference type="Proteomes" id="UP000287233"/>
    </source>
</evidence>
<evidence type="ECO:0000259" key="2">
    <source>
        <dbReference type="Pfam" id="PF14326"/>
    </source>
</evidence>